<proteinExistence type="predicted"/>
<organism evidence="2 3">
    <name type="scientific">Acorus gramineus</name>
    <name type="common">Dwarf sweet flag</name>
    <dbReference type="NCBI Taxonomy" id="55184"/>
    <lineage>
        <taxon>Eukaryota</taxon>
        <taxon>Viridiplantae</taxon>
        <taxon>Streptophyta</taxon>
        <taxon>Embryophyta</taxon>
        <taxon>Tracheophyta</taxon>
        <taxon>Spermatophyta</taxon>
        <taxon>Magnoliopsida</taxon>
        <taxon>Liliopsida</taxon>
        <taxon>Acoraceae</taxon>
        <taxon>Acorus</taxon>
    </lineage>
</organism>
<gene>
    <name evidence="2" type="ORF">QJS04_geneDACA006845</name>
</gene>
<reference evidence="2" key="1">
    <citation type="journal article" date="2023" name="Nat. Commun.">
        <title>Diploid and tetraploid genomes of Acorus and the evolution of monocots.</title>
        <authorList>
            <person name="Ma L."/>
            <person name="Liu K.W."/>
            <person name="Li Z."/>
            <person name="Hsiao Y.Y."/>
            <person name="Qi Y."/>
            <person name="Fu T."/>
            <person name="Tang G.D."/>
            <person name="Zhang D."/>
            <person name="Sun W.H."/>
            <person name="Liu D.K."/>
            <person name="Li Y."/>
            <person name="Chen G.Z."/>
            <person name="Liu X.D."/>
            <person name="Liao X.Y."/>
            <person name="Jiang Y.T."/>
            <person name="Yu X."/>
            <person name="Hao Y."/>
            <person name="Huang J."/>
            <person name="Zhao X.W."/>
            <person name="Ke S."/>
            <person name="Chen Y.Y."/>
            <person name="Wu W.L."/>
            <person name="Hsu J.L."/>
            <person name="Lin Y.F."/>
            <person name="Huang M.D."/>
            <person name="Li C.Y."/>
            <person name="Huang L."/>
            <person name="Wang Z.W."/>
            <person name="Zhao X."/>
            <person name="Zhong W.Y."/>
            <person name="Peng D.H."/>
            <person name="Ahmad S."/>
            <person name="Lan S."/>
            <person name="Zhang J.S."/>
            <person name="Tsai W.C."/>
            <person name="Van de Peer Y."/>
            <person name="Liu Z.J."/>
        </authorList>
    </citation>
    <scope>NUCLEOTIDE SEQUENCE</scope>
    <source>
        <strain evidence="2">SCP</strain>
    </source>
</reference>
<accession>A0AAV9AWW6</accession>
<dbReference type="Proteomes" id="UP001179952">
    <property type="component" value="Unassembled WGS sequence"/>
</dbReference>
<dbReference type="EMBL" id="JAUJYN010000006">
    <property type="protein sequence ID" value="KAK1268873.1"/>
    <property type="molecule type" value="Genomic_DNA"/>
</dbReference>
<feature type="region of interest" description="Disordered" evidence="1">
    <location>
        <begin position="11"/>
        <end position="66"/>
    </location>
</feature>
<evidence type="ECO:0000313" key="2">
    <source>
        <dbReference type="EMBL" id="KAK1268873.1"/>
    </source>
</evidence>
<dbReference type="AlphaFoldDB" id="A0AAV9AWW6"/>
<evidence type="ECO:0000256" key="1">
    <source>
        <dbReference type="SAM" id="MobiDB-lite"/>
    </source>
</evidence>
<feature type="compositionally biased region" description="Polar residues" evidence="1">
    <location>
        <begin position="33"/>
        <end position="43"/>
    </location>
</feature>
<reference evidence="2" key="2">
    <citation type="submission" date="2023-06" db="EMBL/GenBank/DDBJ databases">
        <authorList>
            <person name="Ma L."/>
            <person name="Liu K.-W."/>
            <person name="Li Z."/>
            <person name="Hsiao Y.-Y."/>
            <person name="Qi Y."/>
            <person name="Fu T."/>
            <person name="Tang G."/>
            <person name="Zhang D."/>
            <person name="Sun W.-H."/>
            <person name="Liu D.-K."/>
            <person name="Li Y."/>
            <person name="Chen G.-Z."/>
            <person name="Liu X.-D."/>
            <person name="Liao X.-Y."/>
            <person name="Jiang Y.-T."/>
            <person name="Yu X."/>
            <person name="Hao Y."/>
            <person name="Huang J."/>
            <person name="Zhao X.-W."/>
            <person name="Ke S."/>
            <person name="Chen Y.-Y."/>
            <person name="Wu W.-L."/>
            <person name="Hsu J.-L."/>
            <person name="Lin Y.-F."/>
            <person name="Huang M.-D."/>
            <person name="Li C.-Y."/>
            <person name="Huang L."/>
            <person name="Wang Z.-W."/>
            <person name="Zhao X."/>
            <person name="Zhong W.-Y."/>
            <person name="Peng D.-H."/>
            <person name="Ahmad S."/>
            <person name="Lan S."/>
            <person name="Zhang J.-S."/>
            <person name="Tsai W.-C."/>
            <person name="Van De Peer Y."/>
            <person name="Liu Z.-J."/>
        </authorList>
    </citation>
    <scope>NUCLEOTIDE SEQUENCE</scope>
    <source>
        <strain evidence="2">SCP</strain>
        <tissue evidence="2">Leaves</tissue>
    </source>
</reference>
<name>A0AAV9AWW6_ACOGR</name>
<keyword evidence="3" id="KW-1185">Reference proteome</keyword>
<feature type="compositionally biased region" description="Pro residues" evidence="1">
    <location>
        <begin position="100"/>
        <end position="109"/>
    </location>
</feature>
<feature type="region of interest" description="Disordered" evidence="1">
    <location>
        <begin position="86"/>
        <end position="109"/>
    </location>
</feature>
<comment type="caution">
    <text evidence="2">The sequence shown here is derived from an EMBL/GenBank/DDBJ whole genome shotgun (WGS) entry which is preliminary data.</text>
</comment>
<protein>
    <submittedName>
        <fullName evidence="2">Uncharacterized protein</fullName>
    </submittedName>
</protein>
<sequence>MSFYLARITLGRATAPRAPKRGSRKDVIDGLGMNSNLNDQNKMLQDPEKHTRQSAQPYPPPKAPKEVDVNEMAANFIHKFHKRNLDDPNAVADQGSKMIQPPPLRHAHF</sequence>
<evidence type="ECO:0000313" key="3">
    <source>
        <dbReference type="Proteomes" id="UP001179952"/>
    </source>
</evidence>